<feature type="region of interest" description="Disordered" evidence="1">
    <location>
        <begin position="254"/>
        <end position="274"/>
    </location>
</feature>
<dbReference type="Proteomes" id="UP000031737">
    <property type="component" value="Unassembled WGS sequence"/>
</dbReference>
<reference evidence="2 3" key="1">
    <citation type="submission" date="2013-07" db="EMBL/GenBank/DDBJ databases">
        <authorList>
            <person name="Stoco P.H."/>
            <person name="Wagner G."/>
            <person name="Gerber A."/>
            <person name="Zaha A."/>
            <person name="Thompson C."/>
            <person name="Bartholomeu D.C."/>
            <person name="Luckemeyer D.D."/>
            <person name="Bahia D."/>
            <person name="Loreto E."/>
            <person name="Prestes E.B."/>
            <person name="Lima F.M."/>
            <person name="Rodrigues-Luiz G."/>
            <person name="Vallejo G.A."/>
            <person name="Filho J.F."/>
            <person name="Monteiro K.M."/>
            <person name="Tyler K.M."/>
            <person name="de Almeida L.G."/>
            <person name="Ortiz M.F."/>
            <person name="Siervo M.A."/>
            <person name="de Moraes M.H."/>
            <person name="Cunha O.L."/>
            <person name="Mendonca-Neto R."/>
            <person name="Silva R."/>
            <person name="Teixeira S.M."/>
            <person name="Murta S.M."/>
            <person name="Sincero T.C."/>
            <person name="Mendes T.A."/>
            <person name="Urmenyi T.P."/>
            <person name="Silva V.G."/>
            <person name="da Rocha W.D."/>
            <person name="Andersson B."/>
            <person name="Romanha A.J."/>
            <person name="Steindel M."/>
            <person name="de Vasconcelos A.T."/>
            <person name="Grisard E.C."/>
        </authorList>
    </citation>
    <scope>NUCLEOTIDE SEQUENCE [LARGE SCALE GENOMIC DNA]</scope>
    <source>
        <strain evidence="2 3">SC58</strain>
    </source>
</reference>
<keyword evidence="3" id="KW-1185">Reference proteome</keyword>
<feature type="compositionally biased region" description="Low complexity" evidence="1">
    <location>
        <begin position="11"/>
        <end position="43"/>
    </location>
</feature>
<comment type="caution">
    <text evidence="2">The sequence shown here is derived from an EMBL/GenBank/DDBJ whole genome shotgun (WGS) entry which is preliminary data.</text>
</comment>
<feature type="region of interest" description="Disordered" evidence="1">
    <location>
        <begin position="1"/>
        <end position="128"/>
    </location>
</feature>
<dbReference type="AlphaFoldDB" id="A0A061J9H3"/>
<protein>
    <submittedName>
        <fullName evidence="2">Uncharacterized protein</fullName>
    </submittedName>
</protein>
<gene>
    <name evidence="2" type="ORF">TRSC58_01269</name>
</gene>
<evidence type="ECO:0000256" key="1">
    <source>
        <dbReference type="SAM" id="MobiDB-lite"/>
    </source>
</evidence>
<accession>A0A061J9H3</accession>
<name>A0A061J9H3_TRYRA</name>
<dbReference type="VEuPathDB" id="TriTrypDB:TRSC58_01269"/>
<proteinExistence type="predicted"/>
<dbReference type="OrthoDB" id="248536at2759"/>
<dbReference type="EMBL" id="AUPL01001269">
    <property type="protein sequence ID" value="ESL10990.1"/>
    <property type="molecule type" value="Genomic_DNA"/>
</dbReference>
<evidence type="ECO:0000313" key="2">
    <source>
        <dbReference type="EMBL" id="ESL10990.1"/>
    </source>
</evidence>
<organism evidence="2 3">
    <name type="scientific">Trypanosoma rangeli SC58</name>
    <dbReference type="NCBI Taxonomy" id="429131"/>
    <lineage>
        <taxon>Eukaryota</taxon>
        <taxon>Discoba</taxon>
        <taxon>Euglenozoa</taxon>
        <taxon>Kinetoplastea</taxon>
        <taxon>Metakinetoplastina</taxon>
        <taxon>Trypanosomatida</taxon>
        <taxon>Trypanosomatidae</taxon>
        <taxon>Trypanosoma</taxon>
        <taxon>Herpetosoma</taxon>
    </lineage>
</organism>
<sequence>MSFAPPRKQRAGAAAAASSSGRRRSGNAPESPSAASPRSRATPIYNAPPHEAVKEQMRRYAQSICRRQAPPAGITVSASHSPRCGTKRRAGRAPTGRSGGSLSPRNRVRAAERSGDVLSPSPCKVSEPYVDTSRIQGTDEQIKVKRLPFCSNGADSPRHWCSYTSANGNHLYHRPATSPTTDGVASDEYVSNPYILSVLRGAEQRWVPPILNHPSLNDQCRSQSLDHYNTEESPYLSCRELMHEWERRINRSPNSGLLQAPAAHTSKSDGGKYAGVEDEIKQPHSVDSPGKESAADLAQLHMTYAPASMPPFSLGVGGVMESRAGGFDKVWGSYTRSPERNEGVEGIAVALPHRGVEVKARELNMADTASVKLTFLHDDIDEDTRAYLYASPASGATPFTRKAQDCSSPLELRAGSGPADFHKDDSAAVLHCVGDANRAQESHLTLKHETDSFLTADNNVVLHQQDTNSGREQPSFDASLCRPWSSNTTNYLIAPETVIVDASGAVWVATLVSVAEAIAS</sequence>
<evidence type="ECO:0000313" key="3">
    <source>
        <dbReference type="Proteomes" id="UP000031737"/>
    </source>
</evidence>